<dbReference type="Proteomes" id="UP001222027">
    <property type="component" value="Unassembled WGS sequence"/>
</dbReference>
<protein>
    <submittedName>
        <fullName evidence="1">Uncharacterized protein</fullName>
    </submittedName>
</protein>
<evidence type="ECO:0000313" key="2">
    <source>
        <dbReference type="Proteomes" id="UP001222027"/>
    </source>
</evidence>
<accession>A0AAV8RH35</accession>
<proteinExistence type="predicted"/>
<name>A0AAV8RH35_ENSVE</name>
<keyword evidence="2" id="KW-1185">Reference proteome</keyword>
<dbReference type="EMBL" id="JAQQAF010000003">
    <property type="protein sequence ID" value="KAJ8500542.1"/>
    <property type="molecule type" value="Genomic_DNA"/>
</dbReference>
<dbReference type="AlphaFoldDB" id="A0AAV8RH35"/>
<evidence type="ECO:0000313" key="1">
    <source>
        <dbReference type="EMBL" id="KAJ8500542.1"/>
    </source>
</evidence>
<gene>
    <name evidence="1" type="ORF">OPV22_011094</name>
</gene>
<reference evidence="1 2" key="1">
    <citation type="submission" date="2022-12" db="EMBL/GenBank/DDBJ databases">
        <title>Chromosome-scale assembly of the Ensete ventricosum genome.</title>
        <authorList>
            <person name="Dussert Y."/>
            <person name="Stocks J."/>
            <person name="Wendawek A."/>
            <person name="Woldeyes F."/>
            <person name="Nichols R.A."/>
            <person name="Borrell J.S."/>
        </authorList>
    </citation>
    <scope>NUCLEOTIDE SEQUENCE [LARGE SCALE GENOMIC DNA]</scope>
    <source>
        <strain evidence="2">cv. Maze</strain>
        <tissue evidence="1">Seeds</tissue>
    </source>
</reference>
<comment type="caution">
    <text evidence="1">The sequence shown here is derived from an EMBL/GenBank/DDBJ whole genome shotgun (WGS) entry which is preliminary data.</text>
</comment>
<organism evidence="1 2">
    <name type="scientific">Ensete ventricosum</name>
    <name type="common">Abyssinian banana</name>
    <name type="synonym">Musa ensete</name>
    <dbReference type="NCBI Taxonomy" id="4639"/>
    <lineage>
        <taxon>Eukaryota</taxon>
        <taxon>Viridiplantae</taxon>
        <taxon>Streptophyta</taxon>
        <taxon>Embryophyta</taxon>
        <taxon>Tracheophyta</taxon>
        <taxon>Spermatophyta</taxon>
        <taxon>Magnoliopsida</taxon>
        <taxon>Liliopsida</taxon>
        <taxon>Zingiberales</taxon>
        <taxon>Musaceae</taxon>
        <taxon>Ensete</taxon>
    </lineage>
</organism>
<sequence>MLLHFLVSRYLRLKLLQDSMYGCISLPTLIPKYKYNNLKKFIRERTFSVQVPEQKQMSKALGYGDLPLFCLKQWLKTYKENPVMIS</sequence>